<dbReference type="Proteomes" id="UP000822688">
    <property type="component" value="Chromosome 7"/>
</dbReference>
<keyword evidence="4" id="KW-1185">Reference proteome</keyword>
<feature type="signal peptide" evidence="2">
    <location>
        <begin position="1"/>
        <end position="20"/>
    </location>
</feature>
<evidence type="ECO:0000313" key="4">
    <source>
        <dbReference type="Proteomes" id="UP000822688"/>
    </source>
</evidence>
<proteinExistence type="predicted"/>
<evidence type="ECO:0000256" key="2">
    <source>
        <dbReference type="SAM" id="SignalP"/>
    </source>
</evidence>
<reference evidence="3" key="1">
    <citation type="submission" date="2020-06" db="EMBL/GenBank/DDBJ databases">
        <title>WGS assembly of Ceratodon purpureus strain R40.</title>
        <authorList>
            <person name="Carey S.B."/>
            <person name="Jenkins J."/>
            <person name="Shu S."/>
            <person name="Lovell J.T."/>
            <person name="Sreedasyam A."/>
            <person name="Maumus F."/>
            <person name="Tiley G.P."/>
            <person name="Fernandez-Pozo N."/>
            <person name="Barry K."/>
            <person name="Chen C."/>
            <person name="Wang M."/>
            <person name="Lipzen A."/>
            <person name="Daum C."/>
            <person name="Saski C.A."/>
            <person name="Payton A.C."/>
            <person name="Mcbreen J.C."/>
            <person name="Conrad R.E."/>
            <person name="Kollar L.M."/>
            <person name="Olsson S."/>
            <person name="Huttunen S."/>
            <person name="Landis J.B."/>
            <person name="Wickett N.J."/>
            <person name="Johnson M.G."/>
            <person name="Rensing S.A."/>
            <person name="Grimwood J."/>
            <person name="Schmutz J."/>
            <person name="Mcdaniel S.F."/>
        </authorList>
    </citation>
    <scope>NUCLEOTIDE SEQUENCE</scope>
    <source>
        <strain evidence="3">R40</strain>
    </source>
</reference>
<feature type="chain" id="PRO_5035905875" description="Secreted protein" evidence="2">
    <location>
        <begin position="21"/>
        <end position="63"/>
    </location>
</feature>
<protein>
    <recommendedName>
        <fullName evidence="5">Secreted protein</fullName>
    </recommendedName>
</protein>
<feature type="compositionally biased region" description="Basic and acidic residues" evidence="1">
    <location>
        <begin position="53"/>
        <end position="63"/>
    </location>
</feature>
<dbReference type="EMBL" id="CM026428">
    <property type="protein sequence ID" value="KAG0566610.1"/>
    <property type="molecule type" value="Genomic_DNA"/>
</dbReference>
<organism evidence="3 4">
    <name type="scientific">Ceratodon purpureus</name>
    <name type="common">Fire moss</name>
    <name type="synonym">Dicranum purpureum</name>
    <dbReference type="NCBI Taxonomy" id="3225"/>
    <lineage>
        <taxon>Eukaryota</taxon>
        <taxon>Viridiplantae</taxon>
        <taxon>Streptophyta</taxon>
        <taxon>Embryophyta</taxon>
        <taxon>Bryophyta</taxon>
        <taxon>Bryophytina</taxon>
        <taxon>Bryopsida</taxon>
        <taxon>Dicranidae</taxon>
        <taxon>Pseudoditrichales</taxon>
        <taxon>Ditrichaceae</taxon>
        <taxon>Ceratodon</taxon>
    </lineage>
</organism>
<name>A0A8T0H5T3_CERPU</name>
<comment type="caution">
    <text evidence="3">The sequence shown here is derived from an EMBL/GenBank/DDBJ whole genome shotgun (WGS) entry which is preliminary data.</text>
</comment>
<feature type="region of interest" description="Disordered" evidence="1">
    <location>
        <begin position="25"/>
        <end position="63"/>
    </location>
</feature>
<evidence type="ECO:0008006" key="5">
    <source>
        <dbReference type="Google" id="ProtNLM"/>
    </source>
</evidence>
<accession>A0A8T0H5T3</accession>
<evidence type="ECO:0000256" key="1">
    <source>
        <dbReference type="SAM" id="MobiDB-lite"/>
    </source>
</evidence>
<dbReference type="AlphaFoldDB" id="A0A8T0H5T3"/>
<keyword evidence="2" id="KW-0732">Signal</keyword>
<gene>
    <name evidence="3" type="ORF">KC19_7G077300</name>
</gene>
<feature type="compositionally biased region" description="Basic and acidic residues" evidence="1">
    <location>
        <begin position="31"/>
        <end position="40"/>
    </location>
</feature>
<sequence>MLACFIGAAMAICWRKACMAADGTRAAGTHGDSKSPRSESVHGGSTSLGYNRRVLEHGSVRKS</sequence>
<evidence type="ECO:0000313" key="3">
    <source>
        <dbReference type="EMBL" id="KAG0566610.1"/>
    </source>
</evidence>